<name>A0ABD3KTZ9_EUCGL</name>
<keyword evidence="1" id="KW-0732">Signal</keyword>
<protein>
    <submittedName>
        <fullName evidence="2">Uncharacterized protein</fullName>
    </submittedName>
</protein>
<organism evidence="2 3">
    <name type="scientific">Eucalyptus globulus</name>
    <name type="common">Tasmanian blue gum</name>
    <dbReference type="NCBI Taxonomy" id="34317"/>
    <lineage>
        <taxon>Eukaryota</taxon>
        <taxon>Viridiplantae</taxon>
        <taxon>Streptophyta</taxon>
        <taxon>Embryophyta</taxon>
        <taxon>Tracheophyta</taxon>
        <taxon>Spermatophyta</taxon>
        <taxon>Magnoliopsida</taxon>
        <taxon>eudicotyledons</taxon>
        <taxon>Gunneridae</taxon>
        <taxon>Pentapetalae</taxon>
        <taxon>rosids</taxon>
        <taxon>malvids</taxon>
        <taxon>Myrtales</taxon>
        <taxon>Myrtaceae</taxon>
        <taxon>Myrtoideae</taxon>
        <taxon>Eucalypteae</taxon>
        <taxon>Eucalyptus</taxon>
    </lineage>
</organism>
<evidence type="ECO:0000313" key="2">
    <source>
        <dbReference type="EMBL" id="KAL3743221.1"/>
    </source>
</evidence>
<sequence>MTLHVGFGLLVEAVLDFSVTWDTSIHITTFDASIESAPRTSKPLLKKLKADDLFPMAIQGCASGYQIACIHKAEMTDSHIQNRGCGCMALLDPRVNRRAI</sequence>
<dbReference type="Proteomes" id="UP001634007">
    <property type="component" value="Unassembled WGS sequence"/>
</dbReference>
<dbReference type="AlphaFoldDB" id="A0ABD3KTZ9"/>
<evidence type="ECO:0000256" key="1">
    <source>
        <dbReference type="SAM" id="SignalP"/>
    </source>
</evidence>
<evidence type="ECO:0000313" key="3">
    <source>
        <dbReference type="Proteomes" id="UP001634007"/>
    </source>
</evidence>
<feature type="signal peptide" evidence="1">
    <location>
        <begin position="1"/>
        <end position="16"/>
    </location>
</feature>
<dbReference type="EMBL" id="JBJKBG010000004">
    <property type="protein sequence ID" value="KAL3743221.1"/>
    <property type="molecule type" value="Genomic_DNA"/>
</dbReference>
<reference evidence="2 3" key="1">
    <citation type="submission" date="2024-11" db="EMBL/GenBank/DDBJ databases">
        <title>Chromosome-level genome assembly of Eucalyptus globulus Labill. provides insights into its genome evolution.</title>
        <authorList>
            <person name="Li X."/>
        </authorList>
    </citation>
    <scope>NUCLEOTIDE SEQUENCE [LARGE SCALE GENOMIC DNA]</scope>
    <source>
        <strain evidence="2">CL2024</strain>
        <tissue evidence="2">Fresh tender leaves</tissue>
    </source>
</reference>
<keyword evidence="3" id="KW-1185">Reference proteome</keyword>
<accession>A0ABD3KTZ9</accession>
<proteinExistence type="predicted"/>
<comment type="caution">
    <text evidence="2">The sequence shown here is derived from an EMBL/GenBank/DDBJ whole genome shotgun (WGS) entry which is preliminary data.</text>
</comment>
<feature type="chain" id="PRO_5044840886" evidence="1">
    <location>
        <begin position="17"/>
        <end position="100"/>
    </location>
</feature>
<gene>
    <name evidence="2" type="ORF">ACJRO7_018514</name>
</gene>